<protein>
    <submittedName>
        <fullName evidence="1">Uncharacterized protein</fullName>
    </submittedName>
</protein>
<name>A0ABT3P224_9PROT</name>
<gene>
    <name evidence="1" type="ORF">OF850_22975</name>
</gene>
<dbReference type="EMBL" id="JAPFQI010000039">
    <property type="protein sequence ID" value="MCW8088446.1"/>
    <property type="molecule type" value="Genomic_DNA"/>
</dbReference>
<reference evidence="1 2" key="1">
    <citation type="submission" date="2022-10" db="EMBL/GenBank/DDBJ databases">
        <title>Roseococcus glaciei nov., sp. nov., isolated from glacier.</title>
        <authorList>
            <person name="Liu Q."/>
            <person name="Xin Y.-H."/>
        </authorList>
    </citation>
    <scope>NUCLEOTIDE SEQUENCE [LARGE SCALE GENOMIC DNA]</scope>
    <source>
        <strain evidence="1 2">MDT2-1-1</strain>
    </source>
</reference>
<comment type="caution">
    <text evidence="1">The sequence shown here is derived from an EMBL/GenBank/DDBJ whole genome shotgun (WGS) entry which is preliminary data.</text>
</comment>
<dbReference type="Proteomes" id="UP001526430">
    <property type="component" value="Unassembled WGS sequence"/>
</dbReference>
<keyword evidence="2" id="KW-1185">Reference proteome</keyword>
<evidence type="ECO:0000313" key="2">
    <source>
        <dbReference type="Proteomes" id="UP001526430"/>
    </source>
</evidence>
<sequence length="107" mass="12227">MRFEMCIPPWIIDSFLQNKRLPLDPVEAAQDLADRLDDMGFIATMHGRLRLLDLRIEDTFVDTITVITLAPDQEALRRGSHIPTIEPKAETRFAIDLERGRIVQNAA</sequence>
<evidence type="ECO:0000313" key="1">
    <source>
        <dbReference type="EMBL" id="MCW8088446.1"/>
    </source>
</evidence>
<accession>A0ABT3P224</accession>
<proteinExistence type="predicted"/>
<organism evidence="1 2">
    <name type="scientific">Sabulicella glaciei</name>
    <dbReference type="NCBI Taxonomy" id="2984948"/>
    <lineage>
        <taxon>Bacteria</taxon>
        <taxon>Pseudomonadati</taxon>
        <taxon>Pseudomonadota</taxon>
        <taxon>Alphaproteobacteria</taxon>
        <taxon>Acetobacterales</taxon>
        <taxon>Acetobacteraceae</taxon>
        <taxon>Sabulicella</taxon>
    </lineage>
</organism>